<evidence type="ECO:0000313" key="6">
    <source>
        <dbReference type="EMBL" id="AHG92471.1"/>
    </source>
</evidence>
<dbReference type="HOGENOM" id="CLU_040170_0_0_0"/>
<protein>
    <recommendedName>
        <fullName evidence="5">Probable membrane transporter protein</fullName>
    </recommendedName>
</protein>
<evidence type="ECO:0000256" key="1">
    <source>
        <dbReference type="ARBA" id="ARBA00004141"/>
    </source>
</evidence>
<keyword evidence="7" id="KW-1185">Reference proteome</keyword>
<feature type="transmembrane region" description="Helical" evidence="5">
    <location>
        <begin position="239"/>
        <end position="258"/>
    </location>
</feature>
<feature type="transmembrane region" description="Helical" evidence="5">
    <location>
        <begin position="49"/>
        <end position="69"/>
    </location>
</feature>
<geneLocation type="plasmid" evidence="6 7">
    <name>1</name>
</geneLocation>
<comment type="subcellular location">
    <subcellularLocation>
        <location evidence="5">Cell membrane</location>
        <topology evidence="5">Multi-pass membrane protein</topology>
    </subcellularLocation>
    <subcellularLocation>
        <location evidence="1">Membrane</location>
        <topology evidence="1">Multi-pass membrane protein</topology>
    </subcellularLocation>
</comment>
<dbReference type="InterPro" id="IPR002781">
    <property type="entry name" value="TM_pro_TauE-like"/>
</dbReference>
<dbReference type="RefSeq" id="WP_025413810.1">
    <property type="nucleotide sequence ID" value="NZ_CP007129.1"/>
</dbReference>
<feature type="transmembrane region" description="Helical" evidence="5">
    <location>
        <begin position="265"/>
        <end position="285"/>
    </location>
</feature>
<dbReference type="Pfam" id="PF01925">
    <property type="entry name" value="TauE"/>
    <property type="match status" value="1"/>
</dbReference>
<dbReference type="PATRIC" id="fig|861299.3.peg.4991"/>
<keyword evidence="5" id="KW-1003">Cell membrane</keyword>
<name>W0RP00_9BACT</name>
<keyword evidence="3 5" id="KW-1133">Transmembrane helix</keyword>
<evidence type="ECO:0000256" key="5">
    <source>
        <dbReference type="RuleBase" id="RU363041"/>
    </source>
</evidence>
<dbReference type="InParanoid" id="W0RP00"/>
<keyword evidence="6" id="KW-0614">Plasmid</keyword>
<dbReference type="EMBL" id="CP007129">
    <property type="protein sequence ID" value="AHG92471.1"/>
    <property type="molecule type" value="Genomic_DNA"/>
</dbReference>
<evidence type="ECO:0000256" key="2">
    <source>
        <dbReference type="ARBA" id="ARBA00022692"/>
    </source>
</evidence>
<comment type="similarity">
    <text evidence="5">Belongs to the 4-toluene sulfonate uptake permease (TSUP) (TC 2.A.102) family.</text>
</comment>
<organism evidence="6 7">
    <name type="scientific">Gemmatirosa kalamazoonensis</name>
    <dbReference type="NCBI Taxonomy" id="861299"/>
    <lineage>
        <taxon>Bacteria</taxon>
        <taxon>Pseudomonadati</taxon>
        <taxon>Gemmatimonadota</taxon>
        <taxon>Gemmatimonadia</taxon>
        <taxon>Gemmatimonadales</taxon>
        <taxon>Gemmatimonadaceae</taxon>
        <taxon>Gemmatirosa</taxon>
    </lineage>
</organism>
<dbReference type="Proteomes" id="UP000019151">
    <property type="component" value="Plasmid 1"/>
</dbReference>
<dbReference type="PANTHER" id="PTHR43483:SF3">
    <property type="entry name" value="MEMBRANE TRANSPORTER PROTEIN HI_0806-RELATED"/>
    <property type="match status" value="1"/>
</dbReference>
<accession>W0RP00</accession>
<proteinExistence type="inferred from homology"/>
<sequence length="309" mass="32256">MSAKLALLVALGLFAAFYLAVLVRGARQARQRTGDRGTATPAGVATGFVTNFFDTLGIGSFATTTAIFRQWRMVRDERIPGTLNVGHTLPTIAQAFIFTTLVPVGAKTLIGMIAAAILGAWLGAGVVASWSRRRVQIGMGIALIAMALIMAWRTGVGDPTGGNLLELDGALLVLALAGNFFLGMLMTLGIGLYAPCMILVSLLGMNPKAAFPIMMGSCAFLMPVASARFVREQAFDVRAALGLLIGGVPAVLIAGLIVKSLPLTVVKWIVVVVVLYTATTLLLAARKREASEALGQPAPVPNEPGVATP</sequence>
<feature type="transmembrane region" description="Helical" evidence="5">
    <location>
        <begin position="81"/>
        <end position="102"/>
    </location>
</feature>
<feature type="transmembrane region" description="Helical" evidence="5">
    <location>
        <begin position="172"/>
        <end position="202"/>
    </location>
</feature>
<feature type="transmembrane region" description="Helical" evidence="5">
    <location>
        <begin position="108"/>
        <end position="128"/>
    </location>
</feature>
<dbReference type="KEGG" id="gba:J421_4936"/>
<reference evidence="6 7" key="1">
    <citation type="journal article" date="2014" name="Genome Announc.">
        <title>Genome Sequence and Methylome of Soil Bacterium Gemmatirosa kalamazoonensis KBS708T, a Member of the Rarely Cultivated Gemmatimonadetes Phylum.</title>
        <authorList>
            <person name="Debruyn J.M."/>
            <person name="Radosevich M."/>
            <person name="Wommack K.E."/>
            <person name="Polson S.W."/>
            <person name="Hauser L.J."/>
            <person name="Fawaz M.N."/>
            <person name="Korlach J."/>
            <person name="Tsai Y.C."/>
        </authorList>
    </citation>
    <scope>NUCLEOTIDE SEQUENCE [LARGE SCALE GENOMIC DNA]</scope>
    <source>
        <strain evidence="6 7">KBS708</strain>
        <plasmid evidence="7">Plasmid 1</plasmid>
    </source>
</reference>
<dbReference type="PANTHER" id="PTHR43483">
    <property type="entry name" value="MEMBRANE TRANSPORTER PROTEIN HI_0806-RELATED"/>
    <property type="match status" value="1"/>
</dbReference>
<evidence type="ECO:0000256" key="3">
    <source>
        <dbReference type="ARBA" id="ARBA00022989"/>
    </source>
</evidence>
<keyword evidence="2 5" id="KW-0812">Transmembrane</keyword>
<dbReference type="OrthoDB" id="357960at2"/>
<feature type="transmembrane region" description="Helical" evidence="5">
    <location>
        <begin position="135"/>
        <end position="152"/>
    </location>
</feature>
<dbReference type="AlphaFoldDB" id="W0RP00"/>
<evidence type="ECO:0000313" key="7">
    <source>
        <dbReference type="Proteomes" id="UP000019151"/>
    </source>
</evidence>
<gene>
    <name evidence="6" type="ORF">J421_4936</name>
</gene>
<dbReference type="GO" id="GO:0005886">
    <property type="term" value="C:plasma membrane"/>
    <property type="evidence" value="ECO:0007669"/>
    <property type="project" value="UniProtKB-SubCell"/>
</dbReference>
<keyword evidence="4 5" id="KW-0472">Membrane</keyword>
<evidence type="ECO:0000256" key="4">
    <source>
        <dbReference type="ARBA" id="ARBA00023136"/>
    </source>
</evidence>